<sequence>MGSLMRWYTRFWERFAIGILVRSNNISLLAFKDVELDQIIMAGSIEDPVAMAFVDRNTPDDENYTDPDSLMLERLFHAPDGEKPN</sequence>
<evidence type="ECO:0000313" key="2">
    <source>
        <dbReference type="Proteomes" id="UP000297591"/>
    </source>
</evidence>
<dbReference type="Proteomes" id="UP000297591">
    <property type="component" value="Segment"/>
</dbReference>
<dbReference type="EMBL" id="JF974299">
    <property type="protein sequence ID" value="AET72735.1"/>
    <property type="molecule type" value="Genomic_DNA"/>
</dbReference>
<proteinExistence type="predicted"/>
<protein>
    <submittedName>
        <fullName evidence="1">Uncharacterized protein</fullName>
    </submittedName>
</protein>
<accession>G8EY45</accession>
<name>G8EY45_9CAUD</name>
<organism evidence="1 2">
    <name type="scientific">Synechococcus phage S-CAM8</name>
    <dbReference type="NCBI Taxonomy" id="754038"/>
    <lineage>
        <taxon>Viruses</taxon>
        <taxon>Duplodnaviria</taxon>
        <taxon>Heunggongvirae</taxon>
        <taxon>Uroviricota</taxon>
        <taxon>Caudoviricetes</taxon>
        <taxon>Pantevenvirales</taxon>
        <taxon>Kyanoviridae</taxon>
        <taxon>Neritesvirus</taxon>
        <taxon>Neritesvirus scam8</taxon>
    </lineage>
</organism>
<gene>
    <name evidence="1" type="ORF">SXFG_00186</name>
</gene>
<reference evidence="1 2" key="1">
    <citation type="submission" date="2010-12" db="EMBL/GenBank/DDBJ databases">
        <title>The Genome Sequence of Synechococcus phage S-CAM8 0608SB47.</title>
        <authorList>
            <consortium name="The Broad Institute Genome Sequencing Platform"/>
            <person name="Henn M.R."/>
            <person name="Martiny J."/>
            <person name="Weihe C."/>
            <person name="Levin J."/>
            <person name="Malboeuf C."/>
            <person name="Casali M."/>
            <person name="Russ C."/>
            <person name="Lennon N."/>
            <person name="Chapman S.B."/>
            <person name="Erlich R."/>
            <person name="Young S.K."/>
            <person name="Yandava C."/>
            <person name="Zeng Q."/>
            <person name="Alvarado L."/>
            <person name="Anderson S."/>
            <person name="Berlin A."/>
            <person name="Chen Z."/>
            <person name="Freedman E."/>
            <person name="Gellesch M."/>
            <person name="Goldberg J."/>
            <person name="Green L."/>
            <person name="Griggs A."/>
            <person name="Gujja S."/>
            <person name="Heilman E.R."/>
            <person name="Heiman D."/>
            <person name="Hollinger A."/>
            <person name="Howarth C."/>
            <person name="Larson L."/>
            <person name="Mehta T."/>
            <person name="Pearson M."/>
            <person name="Roberts A."/>
            <person name="Ryan E."/>
            <person name="Saif S."/>
            <person name="Shea T."/>
            <person name="Shenoy N."/>
            <person name="Sisk P."/>
            <person name="Stolte C."/>
            <person name="Sykes S."/>
            <person name="White J."/>
            <person name="Haas B."/>
            <person name="Nusbaum C."/>
            <person name="Birren B."/>
        </authorList>
    </citation>
    <scope>NUCLEOTIDE SEQUENCE [LARGE SCALE GENOMIC DNA]</scope>
    <source>
        <strain evidence="1 2">0608SB47</strain>
    </source>
</reference>
<evidence type="ECO:0000313" key="1">
    <source>
        <dbReference type="EMBL" id="AET72735.1"/>
    </source>
</evidence>